<dbReference type="Pfam" id="PF13361">
    <property type="entry name" value="UvrD_C"/>
    <property type="match status" value="1"/>
</dbReference>
<keyword evidence="1" id="KW-0540">Nuclease</keyword>
<keyword evidence="7 15" id="KW-0067">ATP-binding</keyword>
<keyword evidence="3" id="KW-0227">DNA damage</keyword>
<feature type="binding site" evidence="15">
    <location>
        <begin position="33"/>
        <end position="40"/>
    </location>
    <ligand>
        <name>ATP</name>
        <dbReference type="ChEBI" id="CHEBI:30616"/>
    </ligand>
</feature>
<dbReference type="GO" id="GO:0005524">
    <property type="term" value="F:ATP binding"/>
    <property type="evidence" value="ECO:0007669"/>
    <property type="project" value="UniProtKB-UniRule"/>
</dbReference>
<evidence type="ECO:0000256" key="5">
    <source>
        <dbReference type="ARBA" id="ARBA00022806"/>
    </source>
</evidence>
<dbReference type="InterPro" id="IPR027417">
    <property type="entry name" value="P-loop_NTPase"/>
</dbReference>
<proteinExistence type="predicted"/>
<dbReference type="GO" id="GO:0003677">
    <property type="term" value="F:DNA binding"/>
    <property type="evidence" value="ECO:0007669"/>
    <property type="project" value="UniProtKB-KW"/>
</dbReference>
<evidence type="ECO:0000259" key="18">
    <source>
        <dbReference type="PROSITE" id="PS51217"/>
    </source>
</evidence>
<evidence type="ECO:0000259" key="17">
    <source>
        <dbReference type="PROSITE" id="PS51198"/>
    </source>
</evidence>
<evidence type="ECO:0000256" key="15">
    <source>
        <dbReference type="PROSITE-ProRule" id="PRU00560"/>
    </source>
</evidence>
<dbReference type="Pfam" id="PF00580">
    <property type="entry name" value="UvrD-helicase"/>
    <property type="match status" value="1"/>
</dbReference>
<evidence type="ECO:0000256" key="16">
    <source>
        <dbReference type="SAM" id="MobiDB-lite"/>
    </source>
</evidence>
<dbReference type="PROSITE" id="PS51217">
    <property type="entry name" value="UVRD_HELICASE_CTER"/>
    <property type="match status" value="1"/>
</dbReference>
<dbReference type="PROSITE" id="PS51198">
    <property type="entry name" value="UVRD_HELICASE_ATP_BIND"/>
    <property type="match status" value="1"/>
</dbReference>
<evidence type="ECO:0000256" key="12">
    <source>
        <dbReference type="ARBA" id="ARBA00034808"/>
    </source>
</evidence>
<keyword evidence="4 15" id="KW-0378">Hydrolase</keyword>
<evidence type="ECO:0000256" key="1">
    <source>
        <dbReference type="ARBA" id="ARBA00022722"/>
    </source>
</evidence>
<evidence type="ECO:0000256" key="7">
    <source>
        <dbReference type="ARBA" id="ARBA00022840"/>
    </source>
</evidence>
<dbReference type="GO" id="GO:0000725">
    <property type="term" value="P:recombinational repair"/>
    <property type="evidence" value="ECO:0007669"/>
    <property type="project" value="TreeGrafter"/>
</dbReference>
<evidence type="ECO:0000256" key="2">
    <source>
        <dbReference type="ARBA" id="ARBA00022741"/>
    </source>
</evidence>
<comment type="caution">
    <text evidence="19">The sequence shown here is derived from an EMBL/GenBank/DDBJ whole genome shotgun (WGS) entry which is preliminary data.</text>
</comment>
<dbReference type="Proteomes" id="UP000256310">
    <property type="component" value="Unassembled WGS sequence"/>
</dbReference>
<dbReference type="InterPro" id="IPR000212">
    <property type="entry name" value="DNA_helicase_UvrD/REP"/>
</dbReference>
<dbReference type="GO" id="GO:0043138">
    <property type="term" value="F:3'-5' DNA helicase activity"/>
    <property type="evidence" value="ECO:0007669"/>
    <property type="project" value="UniProtKB-EC"/>
</dbReference>
<keyword evidence="8" id="KW-0238">DNA-binding</keyword>
<evidence type="ECO:0000256" key="6">
    <source>
        <dbReference type="ARBA" id="ARBA00022839"/>
    </source>
</evidence>
<evidence type="ECO:0000256" key="4">
    <source>
        <dbReference type="ARBA" id="ARBA00022801"/>
    </source>
</evidence>
<dbReference type="AlphaFoldDB" id="A0A3D9FCF7"/>
<dbReference type="InterPro" id="IPR038726">
    <property type="entry name" value="PDDEXK_AddAB-type"/>
</dbReference>
<keyword evidence="9" id="KW-0234">DNA repair</keyword>
<evidence type="ECO:0000256" key="11">
    <source>
        <dbReference type="ARBA" id="ARBA00034617"/>
    </source>
</evidence>
<dbReference type="Gene3D" id="3.90.320.10">
    <property type="match status" value="1"/>
</dbReference>
<dbReference type="OrthoDB" id="9810135at2"/>
<evidence type="ECO:0000313" key="19">
    <source>
        <dbReference type="EMBL" id="RED15500.1"/>
    </source>
</evidence>
<protein>
    <recommendedName>
        <fullName evidence="12">DNA 3'-5' helicase</fullName>
        <ecNumber evidence="12">5.6.2.4</ecNumber>
    </recommendedName>
    <alternativeName>
        <fullName evidence="13">DNA 3'-5' helicase II</fullName>
    </alternativeName>
</protein>
<feature type="region of interest" description="Disordered" evidence="16">
    <location>
        <begin position="925"/>
        <end position="981"/>
    </location>
</feature>
<dbReference type="GO" id="GO:0033202">
    <property type="term" value="C:DNA helicase complex"/>
    <property type="evidence" value="ECO:0007669"/>
    <property type="project" value="TreeGrafter"/>
</dbReference>
<keyword evidence="6" id="KW-0269">Exonuclease</keyword>
<dbReference type="Gene3D" id="1.10.486.10">
    <property type="entry name" value="PCRA, domain 4"/>
    <property type="match status" value="1"/>
</dbReference>
<comment type="catalytic activity">
    <reaction evidence="11">
        <text>Couples ATP hydrolysis with the unwinding of duplex DNA by translocating in the 3'-5' direction.</text>
        <dbReference type="EC" id="5.6.2.4"/>
    </reaction>
</comment>
<evidence type="ECO:0000256" key="10">
    <source>
        <dbReference type="ARBA" id="ARBA00023235"/>
    </source>
</evidence>
<feature type="domain" description="UvrD-like helicase C-terminal" evidence="18">
    <location>
        <begin position="515"/>
        <end position="796"/>
    </location>
</feature>
<organism evidence="19 20">
    <name type="scientific">Parasphingopyxis lamellibrachiae</name>
    <dbReference type="NCBI Taxonomy" id="680125"/>
    <lineage>
        <taxon>Bacteria</taxon>
        <taxon>Pseudomonadati</taxon>
        <taxon>Pseudomonadota</taxon>
        <taxon>Alphaproteobacteria</taxon>
        <taxon>Sphingomonadales</taxon>
        <taxon>Sphingomonadaceae</taxon>
        <taxon>Parasphingopyxis</taxon>
    </lineage>
</organism>
<evidence type="ECO:0000256" key="14">
    <source>
        <dbReference type="ARBA" id="ARBA00048988"/>
    </source>
</evidence>
<accession>A0A3D9FCF7</accession>
<evidence type="ECO:0000256" key="8">
    <source>
        <dbReference type="ARBA" id="ARBA00023125"/>
    </source>
</evidence>
<keyword evidence="2 15" id="KW-0547">Nucleotide-binding</keyword>
<dbReference type="NCBIfam" id="TIGR02784">
    <property type="entry name" value="addA_alphas"/>
    <property type="match status" value="1"/>
</dbReference>
<dbReference type="Gene3D" id="3.40.50.300">
    <property type="entry name" value="P-loop containing nucleotide triphosphate hydrolases"/>
    <property type="match status" value="4"/>
</dbReference>
<dbReference type="EC" id="5.6.2.4" evidence="12"/>
<gene>
    <name evidence="19" type="ORF">DFR46_0494</name>
</gene>
<name>A0A3D9FCF7_9SPHN</name>
<keyword evidence="10" id="KW-0413">Isomerase</keyword>
<dbReference type="SUPFAM" id="SSF52540">
    <property type="entry name" value="P-loop containing nucleoside triphosphate hydrolases"/>
    <property type="match status" value="1"/>
</dbReference>
<keyword evidence="5 15" id="KW-0347">Helicase</keyword>
<dbReference type="PANTHER" id="PTHR11070">
    <property type="entry name" value="UVRD / RECB / PCRA DNA HELICASE FAMILY MEMBER"/>
    <property type="match status" value="1"/>
</dbReference>
<dbReference type="InterPro" id="IPR014151">
    <property type="entry name" value="DNA_helicase_AddA"/>
</dbReference>
<dbReference type="Pfam" id="PF12705">
    <property type="entry name" value="PDDEXK_1"/>
    <property type="match status" value="1"/>
</dbReference>
<dbReference type="InterPro" id="IPR014017">
    <property type="entry name" value="DNA_helicase_UvrD-like_C"/>
</dbReference>
<sequence length="1160" mass="125500">MGAAMGKRLNPLYALTGEQREASDPGALAWLSASAGTGKTQVLTARVMRLLLSGVDPASILCLTFTKAGAAEMADRIHARLAYWVRLKGPLLAAELMALGEAHDPAALAEARKLFARVLDATGGGLRIQTIHAFAQSLLAAFPAEARIVPGFRPIEGREQSLLLRETLAAMLVAAEDRHDNAMIADVQQLSRRLGEEGAEGFLQRCAHSLEAMVGLGPPELFGDALKRALDVPLGDVDAAIVEACSDEAFDMAGLRRVAQANIAWAAKTGLAHADLIAEWTAADPGSRAERLADLQGVWATKAGDLRKFSAKLLDAEPSYAEICAELDIYVARLLALRIKADFAEFSAAALRAGRHFAEDYAIAKRRVGALDFNDMIRLTRALLEQEGIGDWVRYKLDQSIDHILVDEAQDTNVAQWSIIEALSGEFFETDPDSADAVHRTIFAVGDFKQAIFGFQGTNPQAFEDAKQAFSRHIAARERELRDLSLDQSYRSSPPILELVDAVMEGIGGEAIGLPAGLRRHSSAYDGRPGCVTLLKPVRGERGEKTDLGEEAWLADAKLALARKLAKQVKTWIADGPDQLWVASKGRALRPEDVLILVRSRGELASLLVARLHEEGVPVAGVDRLMLTDPLAIQDLLAALRFALQPDDDLNFANLLVSPLFDWSQDRLYALARGRKSSLWSVLQDEAKTGGGDSADAIAGLKAILDQADFVTPFQLLESILSGALQGRRKLLARLGEEARDPIEELLNAALLFETENPPSLQHFLDWFDRGDAEIKRDPAAPLDAVRVMTVHGAKGLQAPLVILADATFDPDLARSKSIDFSIDVARPDIPLPYPRKNEQVDALGDAVERQKRADREEHWRLLYVALTRAEEHLVVGGSLGPRNKDGAPQKSWYSAVERAAEAFGGDWRDDDLWSARWSFEGREPVKAKQRTAAKAKTPAPILEKPAWLDRSAPREERPPRPLAPSSLGADMVADPPPDSSMQAAAERGLLLHSLFERLPGVPPEKRRAAAVSWLGRSAGIDDAARRAALADDALAIIGNAAFAEIFGPDALAEAPIAAVVDTVVVSGTVDRLLVDEELVRVIDFKTGLRAPDGPETVPEAHVRQMAAYAAALTAIFPGRRIEASLLYTAGPNLISLSDDQLAANKPGLSDAEQSLLSEA</sequence>
<dbReference type="EMBL" id="QRDP01000004">
    <property type="protein sequence ID" value="RED15500.1"/>
    <property type="molecule type" value="Genomic_DNA"/>
</dbReference>
<keyword evidence="20" id="KW-1185">Reference proteome</keyword>
<feature type="domain" description="UvrD-like helicase ATP-binding" evidence="17">
    <location>
        <begin position="12"/>
        <end position="493"/>
    </location>
</feature>
<comment type="catalytic activity">
    <reaction evidence="14">
        <text>ATP + H2O = ADP + phosphate + H(+)</text>
        <dbReference type="Rhea" id="RHEA:13065"/>
        <dbReference type="ChEBI" id="CHEBI:15377"/>
        <dbReference type="ChEBI" id="CHEBI:15378"/>
        <dbReference type="ChEBI" id="CHEBI:30616"/>
        <dbReference type="ChEBI" id="CHEBI:43474"/>
        <dbReference type="ChEBI" id="CHEBI:456216"/>
        <dbReference type="EC" id="5.6.2.4"/>
    </reaction>
</comment>
<dbReference type="PANTHER" id="PTHR11070:SF2">
    <property type="entry name" value="ATP-DEPENDENT DNA HELICASE SRS2"/>
    <property type="match status" value="1"/>
</dbReference>
<evidence type="ECO:0000256" key="9">
    <source>
        <dbReference type="ARBA" id="ARBA00023204"/>
    </source>
</evidence>
<evidence type="ECO:0000256" key="13">
    <source>
        <dbReference type="ARBA" id="ARBA00034923"/>
    </source>
</evidence>
<dbReference type="GO" id="GO:0005829">
    <property type="term" value="C:cytosol"/>
    <property type="evidence" value="ECO:0007669"/>
    <property type="project" value="TreeGrafter"/>
</dbReference>
<dbReference type="InterPro" id="IPR014016">
    <property type="entry name" value="UvrD-like_ATP-bd"/>
</dbReference>
<dbReference type="InterPro" id="IPR011604">
    <property type="entry name" value="PDDEXK-like_dom_sf"/>
</dbReference>
<evidence type="ECO:0000313" key="20">
    <source>
        <dbReference type="Proteomes" id="UP000256310"/>
    </source>
</evidence>
<evidence type="ECO:0000256" key="3">
    <source>
        <dbReference type="ARBA" id="ARBA00022763"/>
    </source>
</evidence>
<reference evidence="19 20" key="1">
    <citation type="submission" date="2018-07" db="EMBL/GenBank/DDBJ databases">
        <title>Genomic Encyclopedia of Type Strains, Phase IV (KMG-IV): sequencing the most valuable type-strain genomes for metagenomic binning, comparative biology and taxonomic classification.</title>
        <authorList>
            <person name="Goeker M."/>
        </authorList>
    </citation>
    <scope>NUCLEOTIDE SEQUENCE [LARGE SCALE GENOMIC DNA]</scope>
    <source>
        <strain evidence="19 20">DSM 26725</strain>
    </source>
</reference>
<dbReference type="GO" id="GO:0004527">
    <property type="term" value="F:exonuclease activity"/>
    <property type="evidence" value="ECO:0007669"/>
    <property type="project" value="UniProtKB-KW"/>
</dbReference>